<sequence length="89" mass="10194">MKQAAEIVALTVALENMPTDETVAIFSVSKWVLRAIVDWMPQWQKRGMKSADGKYIAHAEKLIYLWELAQQRTQPVLMGKVKAHKKNVE</sequence>
<dbReference type="Proteomes" id="UP000765507">
    <property type="component" value="Unassembled WGS sequence"/>
</dbReference>
<dbReference type="OrthoDB" id="9428028at2759"/>
<dbReference type="Pfam" id="PF00075">
    <property type="entry name" value="RNase_H"/>
    <property type="match status" value="1"/>
</dbReference>
<dbReference type="SUPFAM" id="SSF53098">
    <property type="entry name" value="Ribonuclease H-like"/>
    <property type="match status" value="1"/>
</dbReference>
<protein>
    <recommendedName>
        <fullName evidence="1">RNase H type-1 domain-containing protein</fullName>
    </recommendedName>
</protein>
<reference evidence="2 3" key="1">
    <citation type="journal article" date="2020" name="G3 (Bethesda)">
        <title>Draft Genome of the Common Snapping Turtle, Chelydra serpentina, a Model for Phenotypic Plasticity in Reptiles.</title>
        <authorList>
            <person name="Das D."/>
            <person name="Singh S.K."/>
            <person name="Bierstedt J."/>
            <person name="Erickson A."/>
            <person name="Galli G.L.J."/>
            <person name="Crossley D.A. 2nd"/>
            <person name="Rhen T."/>
        </authorList>
    </citation>
    <scope>NUCLEOTIDE SEQUENCE [LARGE SCALE GENOMIC DNA]</scope>
    <source>
        <strain evidence="2">KW</strain>
    </source>
</reference>
<dbReference type="EMBL" id="JAHGAV010000554">
    <property type="protein sequence ID" value="KAG6924667.1"/>
    <property type="molecule type" value="Genomic_DNA"/>
</dbReference>
<evidence type="ECO:0000313" key="3">
    <source>
        <dbReference type="Proteomes" id="UP000765507"/>
    </source>
</evidence>
<proteinExistence type="predicted"/>
<dbReference type="GO" id="GO:0004523">
    <property type="term" value="F:RNA-DNA hybrid ribonuclease activity"/>
    <property type="evidence" value="ECO:0007669"/>
    <property type="project" value="InterPro"/>
</dbReference>
<feature type="domain" description="RNase H type-1" evidence="1">
    <location>
        <begin position="1"/>
        <end position="89"/>
    </location>
</feature>
<evidence type="ECO:0000313" key="2">
    <source>
        <dbReference type="EMBL" id="KAG6924667.1"/>
    </source>
</evidence>
<dbReference type="GO" id="GO:0003676">
    <property type="term" value="F:nucleic acid binding"/>
    <property type="evidence" value="ECO:0007669"/>
    <property type="project" value="InterPro"/>
</dbReference>
<dbReference type="PROSITE" id="PS50879">
    <property type="entry name" value="RNASE_H_1"/>
    <property type="match status" value="1"/>
</dbReference>
<dbReference type="AlphaFoldDB" id="A0A8T1S7I3"/>
<gene>
    <name evidence="2" type="ORF">G0U57_016806</name>
</gene>
<dbReference type="Gene3D" id="3.30.420.10">
    <property type="entry name" value="Ribonuclease H-like superfamily/Ribonuclease H"/>
    <property type="match status" value="1"/>
</dbReference>
<name>A0A8T1S7I3_CHESE</name>
<evidence type="ECO:0000259" key="1">
    <source>
        <dbReference type="PROSITE" id="PS50879"/>
    </source>
</evidence>
<dbReference type="InterPro" id="IPR012337">
    <property type="entry name" value="RNaseH-like_sf"/>
</dbReference>
<comment type="caution">
    <text evidence="2">The sequence shown here is derived from an EMBL/GenBank/DDBJ whole genome shotgun (WGS) entry which is preliminary data.</text>
</comment>
<accession>A0A8T1S7I3</accession>
<organism evidence="2 3">
    <name type="scientific">Chelydra serpentina</name>
    <name type="common">Snapping turtle</name>
    <name type="synonym">Testudo serpentina</name>
    <dbReference type="NCBI Taxonomy" id="8475"/>
    <lineage>
        <taxon>Eukaryota</taxon>
        <taxon>Metazoa</taxon>
        <taxon>Chordata</taxon>
        <taxon>Craniata</taxon>
        <taxon>Vertebrata</taxon>
        <taxon>Euteleostomi</taxon>
        <taxon>Archelosauria</taxon>
        <taxon>Testudinata</taxon>
        <taxon>Testudines</taxon>
        <taxon>Cryptodira</taxon>
        <taxon>Durocryptodira</taxon>
        <taxon>Americhelydia</taxon>
        <taxon>Chelydroidea</taxon>
        <taxon>Chelydridae</taxon>
        <taxon>Chelydra</taxon>
    </lineage>
</organism>
<dbReference type="InterPro" id="IPR002156">
    <property type="entry name" value="RNaseH_domain"/>
</dbReference>
<dbReference type="InterPro" id="IPR036397">
    <property type="entry name" value="RNaseH_sf"/>
</dbReference>
<keyword evidence="3" id="KW-1185">Reference proteome</keyword>